<accession>A0AAJ7WSC9</accession>
<feature type="compositionally biased region" description="Basic and acidic residues" evidence="2">
    <location>
        <begin position="84"/>
        <end position="118"/>
    </location>
</feature>
<proteinExistence type="inferred from homology"/>
<evidence type="ECO:0000256" key="1">
    <source>
        <dbReference type="ARBA" id="ARBA00005277"/>
    </source>
</evidence>
<feature type="region of interest" description="Disordered" evidence="2">
    <location>
        <begin position="237"/>
        <end position="319"/>
    </location>
</feature>
<dbReference type="InterPro" id="IPR032743">
    <property type="entry name" value="FAM47"/>
</dbReference>
<dbReference type="PANTHER" id="PTHR46449:SF5">
    <property type="entry name" value="FAMILY WITH SEQUENCE SIMILARITY 47 MEMBER E"/>
    <property type="match status" value="1"/>
</dbReference>
<protein>
    <submittedName>
        <fullName evidence="4">Protein FAM47E-like isoform X1</fullName>
    </submittedName>
</protein>
<evidence type="ECO:0000313" key="4">
    <source>
        <dbReference type="RefSeq" id="XP_032808205.1"/>
    </source>
</evidence>
<dbReference type="GO" id="GO:0000785">
    <property type="term" value="C:chromatin"/>
    <property type="evidence" value="ECO:0007669"/>
    <property type="project" value="TreeGrafter"/>
</dbReference>
<feature type="region of interest" description="Disordered" evidence="2">
    <location>
        <begin position="376"/>
        <end position="407"/>
    </location>
</feature>
<keyword evidence="3" id="KW-1185">Reference proteome</keyword>
<dbReference type="GO" id="GO:0045815">
    <property type="term" value="P:transcription initiation-coupled chromatin remodeling"/>
    <property type="evidence" value="ECO:0007669"/>
    <property type="project" value="TreeGrafter"/>
</dbReference>
<dbReference type="RefSeq" id="XP_032808205.1">
    <property type="nucleotide sequence ID" value="XM_032952314.1"/>
</dbReference>
<gene>
    <name evidence="4" type="primary">LOC116941329</name>
</gene>
<feature type="compositionally biased region" description="Acidic residues" evidence="2">
    <location>
        <begin position="238"/>
        <end position="256"/>
    </location>
</feature>
<dbReference type="KEGG" id="pmrn:116941329"/>
<dbReference type="AlphaFoldDB" id="A0AAJ7WSC9"/>
<evidence type="ECO:0000256" key="2">
    <source>
        <dbReference type="SAM" id="MobiDB-lite"/>
    </source>
</evidence>
<feature type="compositionally biased region" description="Basic and acidic residues" evidence="2">
    <location>
        <begin position="261"/>
        <end position="274"/>
    </location>
</feature>
<sequence>MEHKVGRHPWYKERLLAKQIKWGKKSELGGSYDCRRWRFLRPNLDADWQGLPPVLTTASLLAYNAATQHAVSSSARSANSAADLEPHQMHEHRDVTTAQESQERLEPSAKVNDPDKRGWVDKKERLRLPAIDAHTASLDGLLVRVGSPRAEPVLFNSKKTGQGRRPNKSSGFVDQRRYLSRLSPLQQARRALVEETECGLREHPLALYPHLQQSLDPELFEEVVNLLDPEMRRFEASLQEDVEPPPVEQEDEEDMDNANGEDTKPEPYPIEDRPTTISSTREGRYQNPYRWLPKVEGSSKEDRRGRRKPPSGSSQDEDLKRVTHDFCDWVASLGGESDVIEESTLMSLFASGYETKPPLTVPIHVVELANVPPELRSAAGATPDSAPSANANGTSAHKTGAGPQPQSGRMCYGAWYLPPATWKKKPQNEPLEDPNVVQEREASEAKKRATAIDTQLLHLHGALAFRKFVDEKGARRPQVRPFSSSSHKRKIEWYKITFWVCVYIVQPFVNPPLDDDLPHTMTVMGSV</sequence>
<organism evidence="3 4">
    <name type="scientific">Petromyzon marinus</name>
    <name type="common">Sea lamprey</name>
    <dbReference type="NCBI Taxonomy" id="7757"/>
    <lineage>
        <taxon>Eukaryota</taxon>
        <taxon>Metazoa</taxon>
        <taxon>Chordata</taxon>
        <taxon>Craniata</taxon>
        <taxon>Vertebrata</taxon>
        <taxon>Cyclostomata</taxon>
        <taxon>Hyperoartia</taxon>
        <taxon>Petromyzontiformes</taxon>
        <taxon>Petromyzontidae</taxon>
        <taxon>Petromyzon</taxon>
    </lineage>
</organism>
<name>A0AAJ7WSC9_PETMA</name>
<evidence type="ECO:0000313" key="3">
    <source>
        <dbReference type="Proteomes" id="UP001318040"/>
    </source>
</evidence>
<dbReference type="CTD" id="100129583"/>
<dbReference type="Pfam" id="PF14642">
    <property type="entry name" value="FAM47"/>
    <property type="match status" value="1"/>
</dbReference>
<reference evidence="4" key="1">
    <citation type="submission" date="2025-08" db="UniProtKB">
        <authorList>
            <consortium name="RefSeq"/>
        </authorList>
    </citation>
    <scope>IDENTIFICATION</scope>
    <source>
        <tissue evidence="4">Sperm</tissue>
    </source>
</reference>
<dbReference type="PANTHER" id="PTHR46449">
    <property type="entry name" value="ZGC:158260"/>
    <property type="match status" value="1"/>
</dbReference>
<comment type="similarity">
    <text evidence="1">Belongs to the FAM47 family.</text>
</comment>
<feature type="compositionally biased region" description="Polar residues" evidence="2">
    <location>
        <begin position="385"/>
        <end position="397"/>
    </location>
</feature>
<feature type="region of interest" description="Disordered" evidence="2">
    <location>
        <begin position="74"/>
        <end position="118"/>
    </location>
</feature>
<dbReference type="Proteomes" id="UP001318040">
    <property type="component" value="Chromosome 11"/>
</dbReference>